<keyword evidence="2" id="KW-1185">Reference proteome</keyword>
<dbReference type="AlphaFoldDB" id="A0A388LQX7"/>
<comment type="caution">
    <text evidence="1">The sequence shown here is derived from an EMBL/GenBank/DDBJ whole genome shotgun (WGS) entry which is preliminary data.</text>
</comment>
<proteinExistence type="predicted"/>
<sequence length="260" mass="28602">MKIQTYQQSELPAQIAMDEVYDSDLVCQISITVNSISDVYDNSSGHFLGVAAMNIRVQDDTQFQENLNKAISNTRPELWTPSSPREVLNLQTCSVDTWPCQDGFPQFSGCSFNDSLIGSLEIKSQTQHGKSGRGVQVFPVIKDGRRSDAYQRLSACFEKIPVQTGTLHIWFNGASRPSASENLGRPRSQREAHSALHVLPARLLLARLTCGEAGARCFEKAPAREEMLVEWPLPGAAAIAVGGQGARRRRFRTVRLPGGA</sequence>
<dbReference type="Proteomes" id="UP000265515">
    <property type="component" value="Unassembled WGS sequence"/>
</dbReference>
<name>A0A388LQX7_CHABU</name>
<dbReference type="Gramene" id="GBG84738">
    <property type="protein sequence ID" value="GBG84738"/>
    <property type="gene ID" value="CBR_g39116"/>
</dbReference>
<gene>
    <name evidence="1" type="ORF">CBR_g39116</name>
</gene>
<accession>A0A388LQX7</accession>
<reference evidence="1 2" key="1">
    <citation type="journal article" date="2018" name="Cell">
        <title>The Chara Genome: Secondary Complexity and Implications for Plant Terrestrialization.</title>
        <authorList>
            <person name="Nishiyama T."/>
            <person name="Sakayama H."/>
            <person name="Vries J.D."/>
            <person name="Buschmann H."/>
            <person name="Saint-Marcoux D."/>
            <person name="Ullrich K.K."/>
            <person name="Haas F.B."/>
            <person name="Vanderstraeten L."/>
            <person name="Becker D."/>
            <person name="Lang D."/>
            <person name="Vosolsobe S."/>
            <person name="Rombauts S."/>
            <person name="Wilhelmsson P.K.I."/>
            <person name="Janitza P."/>
            <person name="Kern R."/>
            <person name="Heyl A."/>
            <person name="Rumpler F."/>
            <person name="Villalobos L.I.A.C."/>
            <person name="Clay J.M."/>
            <person name="Skokan R."/>
            <person name="Toyoda A."/>
            <person name="Suzuki Y."/>
            <person name="Kagoshima H."/>
            <person name="Schijlen E."/>
            <person name="Tajeshwar N."/>
            <person name="Catarino B."/>
            <person name="Hetherington A.J."/>
            <person name="Saltykova A."/>
            <person name="Bonnot C."/>
            <person name="Breuninger H."/>
            <person name="Symeonidi A."/>
            <person name="Radhakrishnan G.V."/>
            <person name="Van Nieuwerburgh F."/>
            <person name="Deforce D."/>
            <person name="Chang C."/>
            <person name="Karol K.G."/>
            <person name="Hedrich R."/>
            <person name="Ulvskov P."/>
            <person name="Glockner G."/>
            <person name="Delwiche C.F."/>
            <person name="Petrasek J."/>
            <person name="Van de Peer Y."/>
            <person name="Friml J."/>
            <person name="Beilby M."/>
            <person name="Dolan L."/>
            <person name="Kohara Y."/>
            <person name="Sugano S."/>
            <person name="Fujiyama A."/>
            <person name="Delaux P.-M."/>
            <person name="Quint M."/>
            <person name="TheiBen G."/>
            <person name="Hagemann M."/>
            <person name="Harholt J."/>
            <person name="Dunand C."/>
            <person name="Zachgo S."/>
            <person name="Langdale J."/>
            <person name="Maumus F."/>
            <person name="Straeten D.V.D."/>
            <person name="Gould S.B."/>
            <person name="Rensing S.A."/>
        </authorList>
    </citation>
    <scope>NUCLEOTIDE SEQUENCE [LARGE SCALE GENOMIC DNA]</scope>
    <source>
        <strain evidence="1 2">S276</strain>
    </source>
</reference>
<protein>
    <submittedName>
        <fullName evidence="1">Uncharacterized protein</fullName>
    </submittedName>
</protein>
<dbReference type="EMBL" id="BFEA01000489">
    <property type="protein sequence ID" value="GBG84738.1"/>
    <property type="molecule type" value="Genomic_DNA"/>
</dbReference>
<organism evidence="1 2">
    <name type="scientific">Chara braunii</name>
    <name type="common">Braun's stonewort</name>
    <dbReference type="NCBI Taxonomy" id="69332"/>
    <lineage>
        <taxon>Eukaryota</taxon>
        <taxon>Viridiplantae</taxon>
        <taxon>Streptophyta</taxon>
        <taxon>Charophyceae</taxon>
        <taxon>Charales</taxon>
        <taxon>Characeae</taxon>
        <taxon>Chara</taxon>
    </lineage>
</organism>
<evidence type="ECO:0000313" key="2">
    <source>
        <dbReference type="Proteomes" id="UP000265515"/>
    </source>
</evidence>
<evidence type="ECO:0000313" key="1">
    <source>
        <dbReference type="EMBL" id="GBG84738.1"/>
    </source>
</evidence>